<sequence length="335" mass="37081">MESDRTTRRRLGDDLLTEPGAFSKVRVAGLRDKLPFPDFGLRKPEDVSDDMVVEEIEQEAVAIAGPYLTMERDSFEAICSEKIRVNRSFLKMAVVYGPREAPRERKRGANTSAPSVRLSEGPTAKKAKKAEAVVAQSAKAPKVVAEKPSRTSMIKPAAGAAKESIGKGIFSCGCSFHIAREDLGSDAFMRELRATESSVPWRLRTGERVHLYLDQFGSFRAEPNTVGAVLTAVQKGVKSSLRVVNLLDEESDEEAPSVLVKVQPRGGVEHPPSSCLKRCHPQRRMMTWRGGRRFPLEDPRVLTGRMISWGARVIRLLYRPAKMTKPKGPRGLMAI</sequence>
<evidence type="ECO:0000313" key="2">
    <source>
        <dbReference type="EMBL" id="KAG2591889.1"/>
    </source>
</evidence>
<dbReference type="AlphaFoldDB" id="A0A8T0S5T8"/>
<evidence type="ECO:0000313" key="3">
    <source>
        <dbReference type="Proteomes" id="UP000823388"/>
    </source>
</evidence>
<comment type="caution">
    <text evidence="2">The sequence shown here is derived from an EMBL/GenBank/DDBJ whole genome shotgun (WGS) entry which is preliminary data.</text>
</comment>
<name>A0A8T0S5T8_PANVG</name>
<keyword evidence="3" id="KW-1185">Reference proteome</keyword>
<accession>A0A8T0S5T8</accession>
<reference evidence="2" key="1">
    <citation type="submission" date="2020-05" db="EMBL/GenBank/DDBJ databases">
        <title>WGS assembly of Panicum virgatum.</title>
        <authorList>
            <person name="Lovell J.T."/>
            <person name="Jenkins J."/>
            <person name="Shu S."/>
            <person name="Juenger T.E."/>
            <person name="Schmutz J."/>
        </authorList>
    </citation>
    <scope>NUCLEOTIDE SEQUENCE</scope>
    <source>
        <strain evidence="2">AP13</strain>
    </source>
</reference>
<proteinExistence type="predicted"/>
<organism evidence="2 3">
    <name type="scientific">Panicum virgatum</name>
    <name type="common">Blackwell switchgrass</name>
    <dbReference type="NCBI Taxonomy" id="38727"/>
    <lineage>
        <taxon>Eukaryota</taxon>
        <taxon>Viridiplantae</taxon>
        <taxon>Streptophyta</taxon>
        <taxon>Embryophyta</taxon>
        <taxon>Tracheophyta</taxon>
        <taxon>Spermatophyta</taxon>
        <taxon>Magnoliopsida</taxon>
        <taxon>Liliopsida</taxon>
        <taxon>Poales</taxon>
        <taxon>Poaceae</taxon>
        <taxon>PACMAD clade</taxon>
        <taxon>Panicoideae</taxon>
        <taxon>Panicodae</taxon>
        <taxon>Paniceae</taxon>
        <taxon>Panicinae</taxon>
        <taxon>Panicum</taxon>
        <taxon>Panicum sect. Hiantes</taxon>
    </lineage>
</organism>
<gene>
    <name evidence="2" type="ORF">PVAP13_5NG511200</name>
</gene>
<evidence type="ECO:0000256" key="1">
    <source>
        <dbReference type="SAM" id="MobiDB-lite"/>
    </source>
</evidence>
<dbReference type="EMBL" id="CM029046">
    <property type="protein sequence ID" value="KAG2591889.1"/>
    <property type="molecule type" value="Genomic_DNA"/>
</dbReference>
<protein>
    <submittedName>
        <fullName evidence="2">Uncharacterized protein</fullName>
    </submittedName>
</protein>
<dbReference type="Proteomes" id="UP000823388">
    <property type="component" value="Chromosome 5N"/>
</dbReference>
<feature type="region of interest" description="Disordered" evidence="1">
    <location>
        <begin position="100"/>
        <end position="122"/>
    </location>
</feature>